<dbReference type="AlphaFoldDB" id="A0A5M3VVN3"/>
<dbReference type="Proteomes" id="UP000334990">
    <property type="component" value="Unassembled WGS sequence"/>
</dbReference>
<reference evidence="2 3" key="1">
    <citation type="submission" date="2019-10" db="EMBL/GenBank/DDBJ databases">
        <title>Whole genome shotgun sequence of Acrocarpospora corrugata NBRC 13972.</title>
        <authorList>
            <person name="Ichikawa N."/>
            <person name="Kimura A."/>
            <person name="Kitahashi Y."/>
            <person name="Komaki H."/>
            <person name="Oguchi A."/>
        </authorList>
    </citation>
    <scope>NUCLEOTIDE SEQUENCE [LARGE SCALE GENOMIC DNA]</scope>
    <source>
        <strain evidence="2 3">NBRC 13972</strain>
    </source>
</reference>
<organism evidence="2 3">
    <name type="scientific">Acrocarpospora corrugata</name>
    <dbReference type="NCBI Taxonomy" id="35763"/>
    <lineage>
        <taxon>Bacteria</taxon>
        <taxon>Bacillati</taxon>
        <taxon>Actinomycetota</taxon>
        <taxon>Actinomycetes</taxon>
        <taxon>Streptosporangiales</taxon>
        <taxon>Streptosporangiaceae</taxon>
        <taxon>Acrocarpospora</taxon>
    </lineage>
</organism>
<dbReference type="GO" id="GO:0008999">
    <property type="term" value="F:protein-N-terminal-alanine acetyltransferase activity"/>
    <property type="evidence" value="ECO:0007669"/>
    <property type="project" value="TreeGrafter"/>
</dbReference>
<dbReference type="Pfam" id="PF13302">
    <property type="entry name" value="Acetyltransf_3"/>
    <property type="match status" value="1"/>
</dbReference>
<accession>A0A5M3VVN3</accession>
<evidence type="ECO:0000313" key="3">
    <source>
        <dbReference type="Proteomes" id="UP000334990"/>
    </source>
</evidence>
<dbReference type="SUPFAM" id="SSF55729">
    <property type="entry name" value="Acyl-CoA N-acyltransferases (Nat)"/>
    <property type="match status" value="1"/>
</dbReference>
<dbReference type="PANTHER" id="PTHR43441:SF10">
    <property type="entry name" value="ACETYLTRANSFERASE"/>
    <property type="match status" value="1"/>
</dbReference>
<dbReference type="InterPro" id="IPR051908">
    <property type="entry name" value="Ribosomal_N-acetyltransferase"/>
</dbReference>
<dbReference type="PROSITE" id="PS51186">
    <property type="entry name" value="GNAT"/>
    <property type="match status" value="1"/>
</dbReference>
<feature type="domain" description="N-acetyltransferase" evidence="1">
    <location>
        <begin position="13"/>
        <end position="184"/>
    </location>
</feature>
<keyword evidence="3" id="KW-1185">Reference proteome</keyword>
<dbReference type="GO" id="GO:0005737">
    <property type="term" value="C:cytoplasm"/>
    <property type="evidence" value="ECO:0007669"/>
    <property type="project" value="TreeGrafter"/>
</dbReference>
<dbReference type="InterPro" id="IPR000182">
    <property type="entry name" value="GNAT_dom"/>
</dbReference>
<dbReference type="EMBL" id="BLAD01000047">
    <property type="protein sequence ID" value="GES00867.1"/>
    <property type="molecule type" value="Genomic_DNA"/>
</dbReference>
<evidence type="ECO:0000313" key="2">
    <source>
        <dbReference type="EMBL" id="GES00867.1"/>
    </source>
</evidence>
<dbReference type="PANTHER" id="PTHR43441">
    <property type="entry name" value="RIBOSOMAL-PROTEIN-SERINE ACETYLTRANSFERASE"/>
    <property type="match status" value="1"/>
</dbReference>
<sequence>MTYERADLPLADLVLRPWSRNLGGYDLLAAVAEAARDPRLALWNPIPVTDPASAGEWIDTLAARWDAGAATPFAVMDATTGGLLGAVTLRWVDRPDNLAMLGYWTVPAARERGVATRAVRAITGWGFGVAGARRIELAHGVGNEASCRVATRCGYPAEGTLRRSHRFGDGEYHDEHLHARLATDPPL</sequence>
<gene>
    <name evidence="2" type="ORF">Acor_29310</name>
</gene>
<comment type="caution">
    <text evidence="2">The sequence shown here is derived from an EMBL/GenBank/DDBJ whole genome shotgun (WGS) entry which is preliminary data.</text>
</comment>
<evidence type="ECO:0000259" key="1">
    <source>
        <dbReference type="PROSITE" id="PS51186"/>
    </source>
</evidence>
<dbReference type="RefSeq" id="WP_155337185.1">
    <property type="nucleotide sequence ID" value="NZ_BAAABN010000047.1"/>
</dbReference>
<dbReference type="InterPro" id="IPR016181">
    <property type="entry name" value="Acyl_CoA_acyltransferase"/>
</dbReference>
<proteinExistence type="predicted"/>
<name>A0A5M3VVN3_9ACTN</name>
<dbReference type="Gene3D" id="3.40.630.30">
    <property type="match status" value="1"/>
</dbReference>
<dbReference type="GO" id="GO:1990189">
    <property type="term" value="F:protein N-terminal-serine acetyltransferase activity"/>
    <property type="evidence" value="ECO:0007669"/>
    <property type="project" value="TreeGrafter"/>
</dbReference>
<dbReference type="OrthoDB" id="2061990at2"/>
<protein>
    <submittedName>
        <fullName evidence="2">Acetyltransferase</fullName>
    </submittedName>
</protein>
<keyword evidence="2" id="KW-0808">Transferase</keyword>